<proteinExistence type="inferred from homology"/>
<evidence type="ECO:0000256" key="2">
    <source>
        <dbReference type="ARBA" id="ARBA00022692"/>
    </source>
</evidence>
<dbReference type="InterPro" id="IPR052337">
    <property type="entry name" value="SAT4-like"/>
</dbReference>
<keyword evidence="2 6" id="KW-0812">Transmembrane</keyword>
<feature type="transmembrane region" description="Helical" evidence="6">
    <location>
        <begin position="21"/>
        <end position="46"/>
    </location>
</feature>
<dbReference type="Pfam" id="PF20684">
    <property type="entry name" value="Fung_rhodopsin"/>
    <property type="match status" value="1"/>
</dbReference>
<protein>
    <recommendedName>
        <fullName evidence="7">Rhodopsin domain-containing protein</fullName>
    </recommendedName>
</protein>
<reference evidence="8" key="1">
    <citation type="journal article" date="2020" name="Stud. Mycol.">
        <title>101 Dothideomycetes genomes: a test case for predicting lifestyles and emergence of pathogens.</title>
        <authorList>
            <person name="Haridas S."/>
            <person name="Albert R."/>
            <person name="Binder M."/>
            <person name="Bloem J."/>
            <person name="Labutti K."/>
            <person name="Salamov A."/>
            <person name="Andreopoulos B."/>
            <person name="Baker S."/>
            <person name="Barry K."/>
            <person name="Bills G."/>
            <person name="Bluhm B."/>
            <person name="Cannon C."/>
            <person name="Castanera R."/>
            <person name="Culley D."/>
            <person name="Daum C."/>
            <person name="Ezra D."/>
            <person name="Gonzalez J."/>
            <person name="Henrissat B."/>
            <person name="Kuo A."/>
            <person name="Liang C."/>
            <person name="Lipzen A."/>
            <person name="Lutzoni F."/>
            <person name="Magnuson J."/>
            <person name="Mondo S."/>
            <person name="Nolan M."/>
            <person name="Ohm R."/>
            <person name="Pangilinan J."/>
            <person name="Park H.-J."/>
            <person name="Ramirez L."/>
            <person name="Alfaro M."/>
            <person name="Sun H."/>
            <person name="Tritt A."/>
            <person name="Yoshinaga Y."/>
            <person name="Zwiers L.-H."/>
            <person name="Turgeon B."/>
            <person name="Goodwin S."/>
            <person name="Spatafora J."/>
            <person name="Crous P."/>
            <person name="Grigoriev I."/>
        </authorList>
    </citation>
    <scope>NUCLEOTIDE SEQUENCE</scope>
    <source>
        <strain evidence="8">CBS 107.79</strain>
    </source>
</reference>
<comment type="similarity">
    <text evidence="5">Belongs to the SAT4 family.</text>
</comment>
<name>A0A6A5VIY8_9PLEO</name>
<feature type="transmembrane region" description="Helical" evidence="6">
    <location>
        <begin position="146"/>
        <end position="165"/>
    </location>
</feature>
<feature type="transmembrane region" description="Helical" evidence="6">
    <location>
        <begin position="220"/>
        <end position="244"/>
    </location>
</feature>
<dbReference type="PANTHER" id="PTHR33048">
    <property type="entry name" value="PTH11-LIKE INTEGRAL MEMBRANE PROTEIN (AFU_ORTHOLOGUE AFUA_5G11245)"/>
    <property type="match status" value="1"/>
</dbReference>
<keyword evidence="3 6" id="KW-1133">Transmembrane helix</keyword>
<feature type="transmembrane region" description="Helical" evidence="6">
    <location>
        <begin position="186"/>
        <end position="208"/>
    </location>
</feature>
<feature type="transmembrane region" description="Helical" evidence="6">
    <location>
        <begin position="100"/>
        <end position="126"/>
    </location>
</feature>
<evidence type="ECO:0000256" key="3">
    <source>
        <dbReference type="ARBA" id="ARBA00022989"/>
    </source>
</evidence>
<keyword evidence="4 6" id="KW-0472">Membrane</keyword>
<accession>A0A6A5VIY8</accession>
<dbReference type="EMBL" id="ML976666">
    <property type="protein sequence ID" value="KAF1976590.1"/>
    <property type="molecule type" value="Genomic_DNA"/>
</dbReference>
<dbReference type="GO" id="GO:0016020">
    <property type="term" value="C:membrane"/>
    <property type="evidence" value="ECO:0007669"/>
    <property type="project" value="UniProtKB-SubCell"/>
</dbReference>
<dbReference type="InterPro" id="IPR049326">
    <property type="entry name" value="Rhodopsin_dom_fungi"/>
</dbReference>
<evidence type="ECO:0000256" key="5">
    <source>
        <dbReference type="ARBA" id="ARBA00038359"/>
    </source>
</evidence>
<comment type="subcellular location">
    <subcellularLocation>
        <location evidence="1">Membrane</location>
        <topology evidence="1">Multi-pass membrane protein</topology>
    </subcellularLocation>
</comment>
<dbReference type="AlphaFoldDB" id="A0A6A5VIY8"/>
<gene>
    <name evidence="8" type="ORF">BU23DRAFT_578496</name>
</gene>
<feature type="domain" description="Rhodopsin" evidence="7">
    <location>
        <begin position="5"/>
        <end position="244"/>
    </location>
</feature>
<keyword evidence="9" id="KW-1185">Reference proteome</keyword>
<evidence type="ECO:0000256" key="4">
    <source>
        <dbReference type="ARBA" id="ARBA00023136"/>
    </source>
</evidence>
<feature type="transmembrane region" description="Helical" evidence="6">
    <location>
        <begin position="66"/>
        <end position="88"/>
    </location>
</feature>
<evidence type="ECO:0000259" key="7">
    <source>
        <dbReference type="Pfam" id="PF20684"/>
    </source>
</evidence>
<evidence type="ECO:0000313" key="8">
    <source>
        <dbReference type="EMBL" id="KAF1976590.1"/>
    </source>
</evidence>
<dbReference type="Proteomes" id="UP000800036">
    <property type="component" value="Unassembled WGS sequence"/>
</dbReference>
<dbReference type="OrthoDB" id="2496787at2759"/>
<dbReference type="PANTHER" id="PTHR33048:SF143">
    <property type="entry name" value="EXTRACELLULAR MEMBRANE PROTEIN CFEM DOMAIN-CONTAINING PROTEIN-RELATED"/>
    <property type="match status" value="1"/>
</dbReference>
<evidence type="ECO:0000256" key="6">
    <source>
        <dbReference type="SAM" id="Phobius"/>
    </source>
</evidence>
<evidence type="ECO:0000256" key="1">
    <source>
        <dbReference type="ARBA" id="ARBA00004141"/>
    </source>
</evidence>
<sequence length="313" mass="34914">MVITRLLDRGISSTTSLGWDDLLIGCSALVGICFNVPIIVGGVYGFGKDIWGIEPDNITKCLHWLYFAYPFYMVTEAFCQASILAFYLRIMTDPTTRRIVWVFIVLVACFGTANLFAMIFQCWPISFFWEGWKGEMTPVSQIDMNLFSFIRGGLEIGLDLVILGLPLRTLSKLQMRVQKKLQIMSMFCVGFVITGVSIARLHALIEFALTTNPTYDNTPTIYWCSLEANLFIVVACMPSAHAICKKALSMAGSRNTTEGYGSSNKNSYFSHEGKNSGSKLPFGKISKSTDVQVYHSNPLETTRSSSDVELVDR</sequence>
<organism evidence="8 9">
    <name type="scientific">Bimuria novae-zelandiae CBS 107.79</name>
    <dbReference type="NCBI Taxonomy" id="1447943"/>
    <lineage>
        <taxon>Eukaryota</taxon>
        <taxon>Fungi</taxon>
        <taxon>Dikarya</taxon>
        <taxon>Ascomycota</taxon>
        <taxon>Pezizomycotina</taxon>
        <taxon>Dothideomycetes</taxon>
        <taxon>Pleosporomycetidae</taxon>
        <taxon>Pleosporales</taxon>
        <taxon>Massarineae</taxon>
        <taxon>Didymosphaeriaceae</taxon>
        <taxon>Bimuria</taxon>
    </lineage>
</organism>
<evidence type="ECO:0000313" key="9">
    <source>
        <dbReference type="Proteomes" id="UP000800036"/>
    </source>
</evidence>